<dbReference type="EC" id="1.14.12.17" evidence="3"/>
<evidence type="ECO:0000313" key="15">
    <source>
        <dbReference type="EMBL" id="CAD8879717.1"/>
    </source>
</evidence>
<dbReference type="Gene3D" id="2.40.30.10">
    <property type="entry name" value="Translation factors"/>
    <property type="match status" value="1"/>
</dbReference>
<feature type="domain" description="Globin" evidence="13">
    <location>
        <begin position="30"/>
        <end position="172"/>
    </location>
</feature>
<comment type="catalytic activity">
    <reaction evidence="10">
        <text>2 nitric oxide + NADH + 2 O2 = 2 nitrate + NAD(+) + H(+)</text>
        <dbReference type="Rhea" id="RHEA:19469"/>
        <dbReference type="ChEBI" id="CHEBI:15378"/>
        <dbReference type="ChEBI" id="CHEBI:15379"/>
        <dbReference type="ChEBI" id="CHEBI:16480"/>
        <dbReference type="ChEBI" id="CHEBI:17632"/>
        <dbReference type="ChEBI" id="CHEBI:57540"/>
        <dbReference type="ChEBI" id="CHEBI:57945"/>
        <dbReference type="EC" id="1.14.12.17"/>
    </reaction>
</comment>
<dbReference type="PROSITE" id="PS01033">
    <property type="entry name" value="GLOBIN"/>
    <property type="match status" value="1"/>
</dbReference>
<evidence type="ECO:0000256" key="6">
    <source>
        <dbReference type="ARBA" id="ARBA00022723"/>
    </source>
</evidence>
<dbReference type="InterPro" id="IPR012292">
    <property type="entry name" value="Globin/Proto"/>
</dbReference>
<name>A0A7S1FNJ8_9STRA</name>
<dbReference type="InterPro" id="IPR008333">
    <property type="entry name" value="Cbr1-like_FAD-bd_dom"/>
</dbReference>
<dbReference type="Gene3D" id="3.40.50.80">
    <property type="entry name" value="Nucleotide-binding domain of ferredoxin-NADP reductase (FNR) module"/>
    <property type="match status" value="1"/>
</dbReference>
<evidence type="ECO:0000256" key="5">
    <source>
        <dbReference type="ARBA" id="ARBA00022617"/>
    </source>
</evidence>
<keyword evidence="7" id="KW-0521">NADP</keyword>
<dbReference type="PROSITE" id="PS51384">
    <property type="entry name" value="FAD_FR"/>
    <property type="match status" value="1"/>
</dbReference>
<dbReference type="GO" id="GO:0071500">
    <property type="term" value="P:cellular response to nitrosative stress"/>
    <property type="evidence" value="ECO:0007669"/>
    <property type="project" value="TreeGrafter"/>
</dbReference>
<dbReference type="Pfam" id="PF00175">
    <property type="entry name" value="NAD_binding_1"/>
    <property type="match status" value="1"/>
</dbReference>
<dbReference type="InterPro" id="IPR039261">
    <property type="entry name" value="FNR_nucleotide-bd"/>
</dbReference>
<evidence type="ECO:0000259" key="13">
    <source>
        <dbReference type="PROSITE" id="PS01033"/>
    </source>
</evidence>
<evidence type="ECO:0000256" key="3">
    <source>
        <dbReference type="ARBA" id="ARBA00012229"/>
    </source>
</evidence>
<keyword evidence="4" id="KW-0216">Detoxification</keyword>
<dbReference type="PANTHER" id="PTHR43396">
    <property type="entry name" value="FLAVOHEMOPROTEIN"/>
    <property type="match status" value="1"/>
</dbReference>
<evidence type="ECO:0000259" key="14">
    <source>
        <dbReference type="PROSITE" id="PS51384"/>
    </source>
</evidence>
<evidence type="ECO:0000256" key="11">
    <source>
        <dbReference type="ARBA" id="ARBA00049433"/>
    </source>
</evidence>
<comment type="catalytic activity">
    <reaction evidence="11">
        <text>2 nitric oxide + NADPH + 2 O2 = 2 nitrate + NADP(+) + H(+)</text>
        <dbReference type="Rhea" id="RHEA:19465"/>
        <dbReference type="ChEBI" id="CHEBI:15378"/>
        <dbReference type="ChEBI" id="CHEBI:15379"/>
        <dbReference type="ChEBI" id="CHEBI:16480"/>
        <dbReference type="ChEBI" id="CHEBI:17632"/>
        <dbReference type="ChEBI" id="CHEBI:57783"/>
        <dbReference type="ChEBI" id="CHEBI:58349"/>
        <dbReference type="EC" id="1.14.12.17"/>
    </reaction>
</comment>
<dbReference type="GO" id="GO:0046210">
    <property type="term" value="P:nitric oxide catabolic process"/>
    <property type="evidence" value="ECO:0007669"/>
    <property type="project" value="TreeGrafter"/>
</dbReference>
<gene>
    <name evidence="15" type="ORF">CHYS00102_LOCUS6901</name>
</gene>
<evidence type="ECO:0000256" key="9">
    <source>
        <dbReference type="ARBA" id="ARBA00023027"/>
    </source>
</evidence>
<keyword evidence="12" id="KW-0813">Transport</keyword>
<keyword evidence="5 12" id="KW-0349">Heme</keyword>
<dbReference type="InterPro" id="IPR009050">
    <property type="entry name" value="Globin-like_sf"/>
</dbReference>
<comment type="similarity">
    <text evidence="12">Belongs to the globin family.</text>
</comment>
<dbReference type="GO" id="GO:0020037">
    <property type="term" value="F:heme binding"/>
    <property type="evidence" value="ECO:0007669"/>
    <property type="project" value="InterPro"/>
</dbReference>
<dbReference type="SUPFAM" id="SSF63380">
    <property type="entry name" value="Riboflavin synthase domain-like"/>
    <property type="match status" value="1"/>
</dbReference>
<sequence>MDCLKMCKREEKISMLSNKRGSSGMNLPDSMSDTTIDTIIATIPAVAPKVLDITRNFYCRVLRSHPHLLAFFNPAHNFTISDHQPKALAAAIVAYVSNIKDVSPLLVPGGPVASICHRHCALGIFPESYVVVHDNLMESIGHVLGPIVTPDIANAWSEAVLYLAKAFIDTEESIYTMAEKREGGWSGFIDFEVSHIEDVTSNVKAFTFRPPSRSPLKGKSFEFTSGQYLSLSVDINGDGLTAPRHYTVTSPPGVDYLQCTVKQIEGGKLSTHIHKELKVGDIVKLSAPFGVFTIDEQDHAEIEGAVLMSAGIGITPMVNFQRTLGSLNKLKLCVHVDANPESHPYRDHFKSSDSLGPGKIMEKYSRTPGGKRLSAKELVSETLNNIDIDINHNFYICGPEKWMDAVQNELVGKKGVKKIMCVVFGSQLATGCPFFHNS</sequence>
<dbReference type="InterPro" id="IPR017927">
    <property type="entry name" value="FAD-bd_FR_type"/>
</dbReference>
<dbReference type="GO" id="GO:0071949">
    <property type="term" value="F:FAD binding"/>
    <property type="evidence" value="ECO:0007669"/>
    <property type="project" value="TreeGrafter"/>
</dbReference>
<keyword evidence="8" id="KW-0408">Iron</keyword>
<dbReference type="Pfam" id="PF00970">
    <property type="entry name" value="FAD_binding_6"/>
    <property type="match status" value="1"/>
</dbReference>
<dbReference type="GO" id="GO:0009636">
    <property type="term" value="P:response to toxic substance"/>
    <property type="evidence" value="ECO:0007669"/>
    <property type="project" value="UniProtKB-KW"/>
</dbReference>
<dbReference type="PANTHER" id="PTHR43396:SF3">
    <property type="entry name" value="FLAVOHEMOPROTEIN"/>
    <property type="match status" value="1"/>
</dbReference>
<dbReference type="GO" id="GO:0046872">
    <property type="term" value="F:metal ion binding"/>
    <property type="evidence" value="ECO:0007669"/>
    <property type="project" value="UniProtKB-KW"/>
</dbReference>
<dbReference type="Pfam" id="PF00042">
    <property type="entry name" value="Globin"/>
    <property type="match status" value="1"/>
</dbReference>
<evidence type="ECO:0000256" key="8">
    <source>
        <dbReference type="ARBA" id="ARBA00023004"/>
    </source>
</evidence>
<dbReference type="InterPro" id="IPR017938">
    <property type="entry name" value="Riboflavin_synthase-like_b-brl"/>
</dbReference>
<keyword evidence="9" id="KW-0520">NAD</keyword>
<comment type="similarity">
    <text evidence="2">In the C-terminal section; belongs to the flavoprotein pyridine nucleotide cytochrome reductase family.</text>
</comment>
<evidence type="ECO:0000256" key="7">
    <source>
        <dbReference type="ARBA" id="ARBA00022857"/>
    </source>
</evidence>
<accession>A0A7S1FNJ8</accession>
<dbReference type="GO" id="GO:0019825">
    <property type="term" value="F:oxygen binding"/>
    <property type="evidence" value="ECO:0007669"/>
    <property type="project" value="InterPro"/>
</dbReference>
<evidence type="ECO:0000256" key="4">
    <source>
        <dbReference type="ARBA" id="ARBA00022575"/>
    </source>
</evidence>
<evidence type="ECO:0000256" key="10">
    <source>
        <dbReference type="ARBA" id="ARBA00048649"/>
    </source>
</evidence>
<feature type="domain" description="FAD-binding FR-type" evidence="14">
    <location>
        <begin position="186"/>
        <end position="295"/>
    </location>
</feature>
<dbReference type="AlphaFoldDB" id="A0A7S1FNJ8"/>
<evidence type="ECO:0000256" key="12">
    <source>
        <dbReference type="RuleBase" id="RU000356"/>
    </source>
</evidence>
<organism evidence="15">
    <name type="scientific">Corethron hystrix</name>
    <dbReference type="NCBI Taxonomy" id="216773"/>
    <lineage>
        <taxon>Eukaryota</taxon>
        <taxon>Sar</taxon>
        <taxon>Stramenopiles</taxon>
        <taxon>Ochrophyta</taxon>
        <taxon>Bacillariophyta</taxon>
        <taxon>Coscinodiscophyceae</taxon>
        <taxon>Corethrophycidae</taxon>
        <taxon>Corethrales</taxon>
        <taxon>Corethraceae</taxon>
        <taxon>Corethron</taxon>
    </lineage>
</organism>
<keyword evidence="12" id="KW-0561">Oxygen transport</keyword>
<proteinExistence type="inferred from homology"/>
<comment type="cofactor">
    <cofactor evidence="1">
        <name>heme b</name>
        <dbReference type="ChEBI" id="CHEBI:60344"/>
    </cofactor>
</comment>
<dbReference type="SUPFAM" id="SSF52343">
    <property type="entry name" value="Ferredoxin reductase-like, C-terminal NADP-linked domain"/>
    <property type="match status" value="1"/>
</dbReference>
<dbReference type="EMBL" id="HBFR01009522">
    <property type="protein sequence ID" value="CAD8879717.1"/>
    <property type="molecule type" value="Transcribed_RNA"/>
</dbReference>
<dbReference type="Gene3D" id="1.10.490.10">
    <property type="entry name" value="Globins"/>
    <property type="match status" value="1"/>
</dbReference>
<keyword evidence="6" id="KW-0479">Metal-binding</keyword>
<dbReference type="InterPro" id="IPR000971">
    <property type="entry name" value="Globin"/>
</dbReference>
<reference evidence="15" key="1">
    <citation type="submission" date="2021-01" db="EMBL/GenBank/DDBJ databases">
        <authorList>
            <person name="Corre E."/>
            <person name="Pelletier E."/>
            <person name="Niang G."/>
            <person name="Scheremetjew M."/>
            <person name="Finn R."/>
            <person name="Kale V."/>
            <person name="Holt S."/>
            <person name="Cochrane G."/>
            <person name="Meng A."/>
            <person name="Brown T."/>
            <person name="Cohen L."/>
        </authorList>
    </citation>
    <scope>NUCLEOTIDE SEQUENCE</scope>
    <source>
        <strain evidence="15">308</strain>
    </source>
</reference>
<dbReference type="GO" id="GO:0005344">
    <property type="term" value="F:oxygen carrier activity"/>
    <property type="evidence" value="ECO:0007669"/>
    <property type="project" value="UniProtKB-KW"/>
</dbReference>
<protein>
    <recommendedName>
        <fullName evidence="3">nitric oxide dioxygenase</fullName>
        <ecNumber evidence="3">1.14.12.17</ecNumber>
    </recommendedName>
</protein>
<evidence type="ECO:0000256" key="2">
    <source>
        <dbReference type="ARBA" id="ARBA00006401"/>
    </source>
</evidence>
<dbReference type="SUPFAM" id="SSF46458">
    <property type="entry name" value="Globin-like"/>
    <property type="match status" value="1"/>
</dbReference>
<evidence type="ECO:0000256" key="1">
    <source>
        <dbReference type="ARBA" id="ARBA00001970"/>
    </source>
</evidence>
<dbReference type="InterPro" id="IPR001433">
    <property type="entry name" value="OxRdtase_FAD/NAD-bd"/>
</dbReference>
<dbReference type="GO" id="GO:0008941">
    <property type="term" value="F:nitric oxide dioxygenase NAD(P)H activity"/>
    <property type="evidence" value="ECO:0007669"/>
    <property type="project" value="UniProtKB-EC"/>
</dbReference>